<organism evidence="1 2">
    <name type="scientific">Lactobacillus hamsteri DSM 5661 = JCM 6256</name>
    <dbReference type="NCBI Taxonomy" id="1423754"/>
    <lineage>
        <taxon>Bacteria</taxon>
        <taxon>Bacillati</taxon>
        <taxon>Bacillota</taxon>
        <taxon>Bacilli</taxon>
        <taxon>Lactobacillales</taxon>
        <taxon>Lactobacillaceae</taxon>
        <taxon>Lactobacillus</taxon>
    </lineage>
</organism>
<dbReference type="Gene3D" id="3.30.1240.10">
    <property type="match status" value="1"/>
</dbReference>
<name>A0A0R1YD00_9LACO</name>
<dbReference type="Gene3D" id="3.40.50.1000">
    <property type="entry name" value="HAD superfamily/HAD-like"/>
    <property type="match status" value="1"/>
</dbReference>
<sequence>MVLCSGRPINGLKHYMEELSIRGSAQYVVTLNGAIIRNTDDDIISQNLVANSFYRKMIAFGIEHNVPFNIVDSNSRIITADHNVDPMVYQQAYENQDPLYIRTPDQLDENKIRIAKGCFVGDPNLLDQVEPLVRKEFGKELYVVRAEAHFLELLHFDVNKGAALKQLCDKLNLSADEVMAIGDERNDITMFDFASTSVCMGNGGKEAKEKADFVTASNDEDGISKVFDKFVF</sequence>
<dbReference type="eggNOG" id="COG0561">
    <property type="taxonomic scope" value="Bacteria"/>
</dbReference>
<comment type="caution">
    <text evidence="1">The sequence shown here is derived from an EMBL/GenBank/DDBJ whole genome shotgun (WGS) entry which is preliminary data.</text>
</comment>
<dbReference type="Proteomes" id="UP000051223">
    <property type="component" value="Unassembled WGS sequence"/>
</dbReference>
<keyword evidence="1" id="KW-0378">Hydrolase</keyword>
<dbReference type="NCBIfam" id="TIGR01484">
    <property type="entry name" value="HAD-SF-IIB"/>
    <property type="match status" value="1"/>
</dbReference>
<dbReference type="CDD" id="cd07516">
    <property type="entry name" value="HAD_Pase"/>
    <property type="match status" value="1"/>
</dbReference>
<evidence type="ECO:0000313" key="2">
    <source>
        <dbReference type="Proteomes" id="UP000051223"/>
    </source>
</evidence>
<dbReference type="NCBIfam" id="TIGR00099">
    <property type="entry name" value="Cof-subfamily"/>
    <property type="match status" value="1"/>
</dbReference>
<dbReference type="PANTHER" id="PTHR10000">
    <property type="entry name" value="PHOSPHOSERINE PHOSPHATASE"/>
    <property type="match status" value="1"/>
</dbReference>
<dbReference type="GO" id="GO:0005829">
    <property type="term" value="C:cytosol"/>
    <property type="evidence" value="ECO:0007669"/>
    <property type="project" value="TreeGrafter"/>
</dbReference>
<dbReference type="SUPFAM" id="SSF56784">
    <property type="entry name" value="HAD-like"/>
    <property type="match status" value="1"/>
</dbReference>
<dbReference type="GO" id="GO:0016791">
    <property type="term" value="F:phosphatase activity"/>
    <property type="evidence" value="ECO:0007669"/>
    <property type="project" value="TreeGrafter"/>
</dbReference>
<proteinExistence type="predicted"/>
<accession>A0A0R1YD00</accession>
<dbReference type="InterPro" id="IPR036412">
    <property type="entry name" value="HAD-like_sf"/>
</dbReference>
<dbReference type="AlphaFoldDB" id="A0A0R1YD00"/>
<reference evidence="1 2" key="1">
    <citation type="journal article" date="2015" name="Genome Announc.">
        <title>Expanding the biotechnology potential of lactobacilli through comparative genomics of 213 strains and associated genera.</title>
        <authorList>
            <person name="Sun Z."/>
            <person name="Harris H.M."/>
            <person name="McCann A."/>
            <person name="Guo C."/>
            <person name="Argimon S."/>
            <person name="Zhang W."/>
            <person name="Yang X."/>
            <person name="Jeffery I.B."/>
            <person name="Cooney J.C."/>
            <person name="Kagawa T.F."/>
            <person name="Liu W."/>
            <person name="Song Y."/>
            <person name="Salvetti E."/>
            <person name="Wrobel A."/>
            <person name="Rasinkangas P."/>
            <person name="Parkhill J."/>
            <person name="Rea M.C."/>
            <person name="O'Sullivan O."/>
            <person name="Ritari J."/>
            <person name="Douillard F.P."/>
            <person name="Paul Ross R."/>
            <person name="Yang R."/>
            <person name="Briner A.E."/>
            <person name="Felis G.E."/>
            <person name="de Vos W.M."/>
            <person name="Barrangou R."/>
            <person name="Klaenhammer T.R."/>
            <person name="Caufield P.W."/>
            <person name="Cui Y."/>
            <person name="Zhang H."/>
            <person name="O'Toole P.W."/>
        </authorList>
    </citation>
    <scope>NUCLEOTIDE SEQUENCE [LARGE SCALE GENOMIC DNA]</scope>
    <source>
        <strain evidence="1 2">DSM 5661</strain>
    </source>
</reference>
<dbReference type="InterPro" id="IPR006379">
    <property type="entry name" value="HAD-SF_hydro_IIB"/>
</dbReference>
<dbReference type="STRING" id="1423754.FC39_GL000725"/>
<dbReference type="InterPro" id="IPR000150">
    <property type="entry name" value="Cof"/>
</dbReference>
<dbReference type="PANTHER" id="PTHR10000:SF8">
    <property type="entry name" value="HAD SUPERFAMILY HYDROLASE-LIKE, TYPE 3"/>
    <property type="match status" value="1"/>
</dbReference>
<dbReference type="InterPro" id="IPR023214">
    <property type="entry name" value="HAD_sf"/>
</dbReference>
<evidence type="ECO:0000313" key="1">
    <source>
        <dbReference type="EMBL" id="KRM40253.1"/>
    </source>
</evidence>
<keyword evidence="2" id="KW-1185">Reference proteome</keyword>
<dbReference type="PATRIC" id="fig|1423754.3.peg.747"/>
<protein>
    <submittedName>
        <fullName evidence="1">HAD superfamily hydrolase</fullName>
    </submittedName>
</protein>
<dbReference type="EMBL" id="AZGI01000025">
    <property type="protein sequence ID" value="KRM40253.1"/>
    <property type="molecule type" value="Genomic_DNA"/>
</dbReference>
<dbReference type="Pfam" id="PF08282">
    <property type="entry name" value="Hydrolase_3"/>
    <property type="match status" value="1"/>
</dbReference>
<dbReference type="GO" id="GO:0000287">
    <property type="term" value="F:magnesium ion binding"/>
    <property type="evidence" value="ECO:0007669"/>
    <property type="project" value="TreeGrafter"/>
</dbReference>
<gene>
    <name evidence="1" type="ORF">FC39_GL000725</name>
</gene>